<dbReference type="Pfam" id="PF07920">
    <property type="entry name" value="DUF1684"/>
    <property type="match status" value="1"/>
</dbReference>
<reference evidence="1 3" key="1">
    <citation type="submission" date="2015-03" db="EMBL/GenBank/DDBJ databases">
        <authorList>
            <person name="Hassan Y.I."/>
            <person name="Lepp D."/>
            <person name="Zhou T."/>
        </authorList>
    </citation>
    <scope>NUCLEOTIDE SEQUENCE [LARGE SCALE GENOMIC DNA]</scope>
    <source>
        <strain evidence="1 3">DSM 17137</strain>
    </source>
</reference>
<keyword evidence="3" id="KW-1185">Reference proteome</keyword>
<gene>
    <name evidence="2" type="ORF">SAMN02745223_02667</name>
    <name evidence="1" type="ORF">VW29_14320</name>
</gene>
<dbReference type="InterPro" id="IPR012467">
    <property type="entry name" value="DUF1684"/>
</dbReference>
<dbReference type="AlphaFoldDB" id="A0A0F5LKN8"/>
<evidence type="ECO:0000313" key="4">
    <source>
        <dbReference type="Proteomes" id="UP000184533"/>
    </source>
</evidence>
<accession>A0A0F5LKN8</accession>
<protein>
    <recommendedName>
        <fullName evidence="5">DUF1684 domain-containing protein</fullName>
    </recommendedName>
</protein>
<evidence type="ECO:0008006" key="5">
    <source>
        <dbReference type="Google" id="ProtNLM"/>
    </source>
</evidence>
<evidence type="ECO:0000313" key="2">
    <source>
        <dbReference type="EMBL" id="SHF46114.1"/>
    </source>
</evidence>
<dbReference type="EMBL" id="FQVC01000008">
    <property type="protein sequence ID" value="SHF46114.1"/>
    <property type="molecule type" value="Genomic_DNA"/>
</dbReference>
<dbReference type="OrthoDB" id="5493262at2"/>
<dbReference type="PATRIC" id="fig|1121477.3.peg.4033"/>
<dbReference type="Proteomes" id="UP000033608">
    <property type="component" value="Unassembled WGS sequence"/>
</dbReference>
<sequence length="262" mass="28430">MSDYQAEIATWRAARLKTLFGDEGWLNLIGREWLAPGSATIGSAEDNDLIMERGPAHIGTVTLVEDGTVTLVSADSLTTLEFAPSSLSQRQVLGSVLVEIHQFNGRPSIRLRDLDSNPGATFPGIETFPVDPAWRVTGQWVSLDTPQAIEIDTFAGIPTTVTATHRVDFTLAGQSLSLLATHGSREKPMFVLRDKTSGVETYAAARFLYGENSTDKHVVLDFNKAFNPPCSFTPYALCPFPPGQNVLPVRIEAGELLPPGHP</sequence>
<name>A0A0F5LKN8_9HYPH</name>
<dbReference type="EMBL" id="LAJF01000091">
    <property type="protein sequence ID" value="KKB82749.1"/>
    <property type="molecule type" value="Genomic_DNA"/>
</dbReference>
<dbReference type="PANTHER" id="PTHR41913:SF1">
    <property type="entry name" value="DUF1684 DOMAIN-CONTAINING PROTEIN"/>
    <property type="match status" value="1"/>
</dbReference>
<dbReference type="STRING" id="1121477.SAMN02745223_02667"/>
<evidence type="ECO:0000313" key="1">
    <source>
        <dbReference type="EMBL" id="KKB82749.1"/>
    </source>
</evidence>
<proteinExistence type="predicted"/>
<reference evidence="2 4" key="2">
    <citation type="submission" date="2016-11" db="EMBL/GenBank/DDBJ databases">
        <authorList>
            <person name="Jaros S."/>
            <person name="Januszkiewicz K."/>
            <person name="Wedrychowicz H."/>
        </authorList>
    </citation>
    <scope>NUCLEOTIDE SEQUENCE [LARGE SCALE GENOMIC DNA]</scope>
    <source>
        <strain evidence="2 4">DSM 17137</strain>
    </source>
</reference>
<dbReference type="RefSeq" id="WP_046135962.1">
    <property type="nucleotide sequence ID" value="NZ_FQVC01000008.1"/>
</dbReference>
<organism evidence="1 3">
    <name type="scientific">Devosia limi DSM 17137</name>
    <dbReference type="NCBI Taxonomy" id="1121477"/>
    <lineage>
        <taxon>Bacteria</taxon>
        <taxon>Pseudomonadati</taxon>
        <taxon>Pseudomonadota</taxon>
        <taxon>Alphaproteobacteria</taxon>
        <taxon>Hyphomicrobiales</taxon>
        <taxon>Devosiaceae</taxon>
        <taxon>Devosia</taxon>
    </lineage>
</organism>
<evidence type="ECO:0000313" key="3">
    <source>
        <dbReference type="Proteomes" id="UP000033608"/>
    </source>
</evidence>
<dbReference type="PANTHER" id="PTHR41913">
    <property type="entry name" value="DUF1684 DOMAIN-CONTAINING PROTEIN"/>
    <property type="match status" value="1"/>
</dbReference>
<dbReference type="Proteomes" id="UP000184533">
    <property type="component" value="Unassembled WGS sequence"/>
</dbReference>